<dbReference type="EMBL" id="MLJW01006882">
    <property type="protein sequence ID" value="OIQ66031.1"/>
    <property type="molecule type" value="Genomic_DNA"/>
</dbReference>
<proteinExistence type="predicted"/>
<dbReference type="AlphaFoldDB" id="A0A1J5PDZ0"/>
<evidence type="ECO:0008006" key="2">
    <source>
        <dbReference type="Google" id="ProtNLM"/>
    </source>
</evidence>
<comment type="caution">
    <text evidence="1">The sequence shown here is derived from an EMBL/GenBank/DDBJ whole genome shotgun (WGS) entry which is preliminary data.</text>
</comment>
<dbReference type="InterPro" id="IPR010982">
    <property type="entry name" value="Lambda_DNA-bd_dom_sf"/>
</dbReference>
<accession>A0A1J5PDZ0</accession>
<gene>
    <name evidence="1" type="ORF">GALL_524030</name>
</gene>
<dbReference type="Gene3D" id="1.10.260.40">
    <property type="entry name" value="lambda repressor-like DNA-binding domains"/>
    <property type="match status" value="1"/>
</dbReference>
<dbReference type="SUPFAM" id="SSF47413">
    <property type="entry name" value="lambda repressor-like DNA-binding domains"/>
    <property type="match status" value="1"/>
</dbReference>
<dbReference type="GO" id="GO:0003677">
    <property type="term" value="F:DNA binding"/>
    <property type="evidence" value="ECO:0007669"/>
    <property type="project" value="InterPro"/>
</dbReference>
<name>A0A1J5PDZ0_9ZZZZ</name>
<reference evidence="1" key="1">
    <citation type="submission" date="2016-10" db="EMBL/GenBank/DDBJ databases">
        <title>Sequence of Gallionella enrichment culture.</title>
        <authorList>
            <person name="Poehlein A."/>
            <person name="Muehling M."/>
            <person name="Daniel R."/>
        </authorList>
    </citation>
    <scope>NUCLEOTIDE SEQUENCE</scope>
</reference>
<evidence type="ECO:0000313" key="1">
    <source>
        <dbReference type="EMBL" id="OIQ66031.1"/>
    </source>
</evidence>
<protein>
    <recommendedName>
        <fullName evidence="2">DNA-binding protein</fullName>
    </recommendedName>
</protein>
<organism evidence="1">
    <name type="scientific">mine drainage metagenome</name>
    <dbReference type="NCBI Taxonomy" id="410659"/>
    <lineage>
        <taxon>unclassified sequences</taxon>
        <taxon>metagenomes</taxon>
        <taxon>ecological metagenomes</taxon>
    </lineage>
</organism>
<sequence length="122" mass="13114">MPKQAIAISKLPPQTLRALETLGSHLAVARVRRKESLATRAKRIGVSIPTLTRLEAGDPSVSMGIYATALWLIGRDGELAQIASPEHDKGALEMDVQAAIELGKARARVAQKNRAAKTRPIT</sequence>